<feature type="transmembrane region" description="Helical" evidence="1">
    <location>
        <begin position="192"/>
        <end position="212"/>
    </location>
</feature>
<dbReference type="RefSeq" id="WP_135070434.1">
    <property type="nucleotide sequence ID" value="NZ_SPSB01000001.1"/>
</dbReference>
<feature type="transmembrane region" description="Helical" evidence="1">
    <location>
        <begin position="160"/>
        <end position="180"/>
    </location>
</feature>
<evidence type="ECO:0000256" key="1">
    <source>
        <dbReference type="SAM" id="Phobius"/>
    </source>
</evidence>
<gene>
    <name evidence="2" type="ORF">E4S40_02610</name>
</gene>
<dbReference type="EMBL" id="SPSB01000001">
    <property type="protein sequence ID" value="TFV97563.1"/>
    <property type="molecule type" value="Genomic_DNA"/>
</dbReference>
<sequence length="215" mass="25538">MAPTLSPLSKRIQELLDFDKRLYFLLLVLLFILVRFLTNTLIVEAIPDSQNLKNTGAFTFFYIFNTLEYIWTPFALLWKFTVVSFLIWLGAFALGYKVPYKELWKFALVAEIIFLIPELLRFLIYLNPSSSVTYLEIQENRPLSLLSFIGYDQVEERFRYPFGSINFFELLYGAVWVLGFHTISRRSIKESIWVILLSYFLPLLIWISWYAMVYR</sequence>
<accession>A0A4Y9R1W9</accession>
<reference evidence="2 3" key="1">
    <citation type="submission" date="2019-03" db="EMBL/GenBank/DDBJ databases">
        <title>Algoriphagus sp. nov, a new strain isolated from root system soil of mangrove plant Kandelia.</title>
        <authorList>
            <person name="Yin Q."/>
            <person name="Wang K."/>
            <person name="Song Z."/>
        </authorList>
    </citation>
    <scope>NUCLEOTIDE SEQUENCE [LARGE SCALE GENOMIC DNA]</scope>
    <source>
        <strain evidence="2 3">XY-J91</strain>
    </source>
</reference>
<keyword evidence="3" id="KW-1185">Reference proteome</keyword>
<feature type="transmembrane region" description="Helical" evidence="1">
    <location>
        <begin position="22"/>
        <end position="43"/>
    </location>
</feature>
<keyword evidence="1" id="KW-1133">Transmembrane helix</keyword>
<evidence type="ECO:0000313" key="3">
    <source>
        <dbReference type="Proteomes" id="UP000297647"/>
    </source>
</evidence>
<keyword evidence="1" id="KW-0472">Membrane</keyword>
<name>A0A4Y9R1W9_9BACT</name>
<keyword evidence="1" id="KW-0812">Transmembrane</keyword>
<dbReference type="Proteomes" id="UP000297647">
    <property type="component" value="Unassembled WGS sequence"/>
</dbReference>
<evidence type="ECO:0000313" key="2">
    <source>
        <dbReference type="EMBL" id="TFV97563.1"/>
    </source>
</evidence>
<organism evidence="2 3">
    <name type="scientific">Algoriphagus kandeliae</name>
    <dbReference type="NCBI Taxonomy" id="2562278"/>
    <lineage>
        <taxon>Bacteria</taxon>
        <taxon>Pseudomonadati</taxon>
        <taxon>Bacteroidota</taxon>
        <taxon>Cytophagia</taxon>
        <taxon>Cytophagales</taxon>
        <taxon>Cyclobacteriaceae</taxon>
        <taxon>Algoriphagus</taxon>
    </lineage>
</organism>
<feature type="transmembrane region" description="Helical" evidence="1">
    <location>
        <begin position="103"/>
        <end position="126"/>
    </location>
</feature>
<feature type="transmembrane region" description="Helical" evidence="1">
    <location>
        <begin position="77"/>
        <end position="96"/>
    </location>
</feature>
<proteinExistence type="predicted"/>
<comment type="caution">
    <text evidence="2">The sequence shown here is derived from an EMBL/GenBank/DDBJ whole genome shotgun (WGS) entry which is preliminary data.</text>
</comment>
<protein>
    <submittedName>
        <fullName evidence="2">Sulfate ABC transporter permease</fullName>
    </submittedName>
</protein>
<dbReference type="AlphaFoldDB" id="A0A4Y9R1W9"/>
<dbReference type="OrthoDB" id="825516at2"/>